<dbReference type="EMBL" id="CP111012">
    <property type="protein sequence ID" value="WAQ94613.1"/>
    <property type="molecule type" value="Genomic_DNA"/>
</dbReference>
<dbReference type="Proteomes" id="UP001164746">
    <property type="component" value="Chromosome 1"/>
</dbReference>
<evidence type="ECO:0000313" key="2">
    <source>
        <dbReference type="Proteomes" id="UP001164746"/>
    </source>
</evidence>
<reference evidence="1" key="1">
    <citation type="submission" date="2022-11" db="EMBL/GenBank/DDBJ databases">
        <title>Centuries of genome instability and evolution in soft-shell clam transmissible cancer (bioRxiv).</title>
        <authorList>
            <person name="Hart S.F.M."/>
            <person name="Yonemitsu M.A."/>
            <person name="Giersch R.M."/>
            <person name="Beal B.F."/>
            <person name="Arriagada G."/>
            <person name="Davis B.W."/>
            <person name="Ostrander E.A."/>
            <person name="Goff S.P."/>
            <person name="Metzger M.J."/>
        </authorList>
    </citation>
    <scope>NUCLEOTIDE SEQUENCE</scope>
    <source>
        <strain evidence="1">MELC-2E11</strain>
        <tissue evidence="1">Siphon/mantle</tissue>
    </source>
</reference>
<feature type="non-terminal residue" evidence="1">
    <location>
        <position position="1"/>
    </location>
</feature>
<name>A0ABY7DCH7_MYAAR</name>
<sequence length="307" mass="35210">SKPMLVAAIDFGTMYSSWAYSLLHEFKNDPTQISAKQWQGQESTKGPTTVLIKPDGKTLEAFGFEAETRYTELIDEDEHESYYFFKRFKMKLWNQASTCQSRRENLIYGIYPPLNRKIERDMLIEDENSRYLSAQTAGIEETNLTVALEPEAASLFCRLLPVERSGNKTSLGKLKAKQKYLVLDAGDRETYNRYVFLCAGFDAMADLKRKHLDDYIELFRRFENKKRSISPDIDSKTVIPLPQSLCSLIEKRQGRALCDLIKNTSYANLVSMKNEKVNIDASVARHLPIFTTCDKNPMYTTDPGCIQ</sequence>
<accession>A0ABY7DCH7</accession>
<evidence type="ECO:0000313" key="1">
    <source>
        <dbReference type="EMBL" id="WAQ94613.1"/>
    </source>
</evidence>
<organism evidence="1 2">
    <name type="scientific">Mya arenaria</name>
    <name type="common">Soft-shell clam</name>
    <dbReference type="NCBI Taxonomy" id="6604"/>
    <lineage>
        <taxon>Eukaryota</taxon>
        <taxon>Metazoa</taxon>
        <taxon>Spiralia</taxon>
        <taxon>Lophotrochozoa</taxon>
        <taxon>Mollusca</taxon>
        <taxon>Bivalvia</taxon>
        <taxon>Autobranchia</taxon>
        <taxon>Heteroconchia</taxon>
        <taxon>Euheterodonta</taxon>
        <taxon>Imparidentia</taxon>
        <taxon>Neoheterodontei</taxon>
        <taxon>Myida</taxon>
        <taxon>Myoidea</taxon>
        <taxon>Myidae</taxon>
        <taxon>Mya</taxon>
    </lineage>
</organism>
<protein>
    <submittedName>
        <fullName evidence="1">HS12B-like protein</fullName>
    </submittedName>
</protein>
<gene>
    <name evidence="1" type="ORF">MAR_007084</name>
</gene>
<feature type="non-terminal residue" evidence="1">
    <location>
        <position position="307"/>
    </location>
</feature>
<proteinExistence type="predicted"/>
<dbReference type="PANTHER" id="PTHR14187:SF5">
    <property type="entry name" value="HEAT SHOCK 70 KDA PROTEIN 12A"/>
    <property type="match status" value="1"/>
</dbReference>
<dbReference type="PANTHER" id="PTHR14187">
    <property type="entry name" value="ALPHA KINASE/ELONGATION FACTOR 2 KINASE"/>
    <property type="match status" value="1"/>
</dbReference>
<keyword evidence="2" id="KW-1185">Reference proteome</keyword>
<dbReference type="Gene3D" id="3.30.420.40">
    <property type="match status" value="1"/>
</dbReference>